<dbReference type="EMBL" id="VUJU01010524">
    <property type="protein sequence ID" value="KAF0713954.1"/>
    <property type="molecule type" value="Genomic_DNA"/>
</dbReference>
<feature type="non-terminal residue" evidence="1">
    <location>
        <position position="1"/>
    </location>
</feature>
<dbReference type="AlphaFoldDB" id="A0A6G0VZS2"/>
<name>A0A6G0VZS2_APHCR</name>
<protein>
    <recommendedName>
        <fullName evidence="3">NOF-FB transposable element protein</fullName>
    </recommendedName>
</protein>
<comment type="caution">
    <text evidence="1">The sequence shown here is derived from an EMBL/GenBank/DDBJ whole genome shotgun (WGS) entry which is preliminary data.</text>
</comment>
<dbReference type="OrthoDB" id="10055366at2759"/>
<proteinExistence type="predicted"/>
<reference evidence="1 2" key="1">
    <citation type="submission" date="2019-08" db="EMBL/GenBank/DDBJ databases">
        <title>Whole genome of Aphis craccivora.</title>
        <authorList>
            <person name="Voronova N.V."/>
            <person name="Shulinski R.S."/>
            <person name="Bandarenka Y.V."/>
            <person name="Zhorov D.G."/>
            <person name="Warner D."/>
        </authorList>
    </citation>
    <scope>NUCLEOTIDE SEQUENCE [LARGE SCALE GENOMIC DNA]</scope>
    <source>
        <strain evidence="1">180601</strain>
        <tissue evidence="1">Whole Body</tissue>
    </source>
</reference>
<dbReference type="Proteomes" id="UP000478052">
    <property type="component" value="Unassembled WGS sequence"/>
</dbReference>
<feature type="non-terminal residue" evidence="1">
    <location>
        <position position="946"/>
    </location>
</feature>
<organism evidence="1 2">
    <name type="scientific">Aphis craccivora</name>
    <name type="common">Cowpea aphid</name>
    <dbReference type="NCBI Taxonomy" id="307492"/>
    <lineage>
        <taxon>Eukaryota</taxon>
        <taxon>Metazoa</taxon>
        <taxon>Ecdysozoa</taxon>
        <taxon>Arthropoda</taxon>
        <taxon>Hexapoda</taxon>
        <taxon>Insecta</taxon>
        <taxon>Pterygota</taxon>
        <taxon>Neoptera</taxon>
        <taxon>Paraneoptera</taxon>
        <taxon>Hemiptera</taxon>
        <taxon>Sternorrhyncha</taxon>
        <taxon>Aphidomorpha</taxon>
        <taxon>Aphidoidea</taxon>
        <taxon>Aphididae</taxon>
        <taxon>Aphidini</taxon>
        <taxon>Aphis</taxon>
        <taxon>Aphis</taxon>
    </lineage>
</organism>
<accession>A0A6G0VZS2</accession>
<gene>
    <name evidence="1" type="ORF">FWK35_00037611</name>
</gene>
<keyword evidence="2" id="KW-1185">Reference proteome</keyword>
<evidence type="ECO:0000313" key="2">
    <source>
        <dbReference type="Proteomes" id="UP000478052"/>
    </source>
</evidence>
<sequence length="946" mass="108068">PLLSLKQVERHQRPSVSYKVIIPYTCYSKIKPQIKLQRVKNTFKGTRQVWKLQKGWVDLFLDSFFNQYGLPCSYAIKYHNVSSEFSNGSYISFKGRCTDPSCRAIIFGDVINAPKPGEDVVLSILTVNTIDIEHSTKRFLREPKRSVVSKELINNGSYKWRQTVADQSMDYGDLEPPNLYESCVLRKAKQQYMDKTLGVEGNDPIHSIISLKHEVEHSGSIHNIGCDPFYVHYWLPIQEHIIKSKLYNSWKTICVDATGSLVLPITRTKNKIQSAHIFLYQVITEVDGKTIPISQQLSEKQDMLTIYYWMANWMNTGITLPNECVSDYSKALLGAITRTFCNRRSLKEYINTCFIYLTGDKNQLPECYIRIDVAHMVHIICRWKCLSVRKPVKDFYVRTVGLLIKSNNIEDFKKTLEMIIIIASSETDGDDVNKQPTPSEQARTHLTKYISDGEIKISLEEFNNISYKGINSGEFFDDVDSDIINEDCLPIIQNWISDIKINGLKKSEVMGDRLNALHCPDLIKPLLRICSEFPLWSAVMVPHFKSPNLTATSARVEGYFSTLKSSILTKKMSRMRVDKFLVTHIKSIRGDLKIAASHNNNETLSSKVNINADEWIPNTEEVQIVDKQSNSDEIFDYEDVLIDEKSSIESDEKNAIGQDFLNDDTSSSSDNINNEEIEIENWKNKAYLQSPPPKKIKRSKYLSSHPEIKIKQKINQQIVKHRLDIIKNGNLVGTLSIGLNKNKEKCKITNTCAFDSLLQAVATAYLDSQEYAKYIDTNNCSILNIASKLVLSGTNNQLYIDRFELLREHAKKNLLVGNLSEYDARANVALLTEKLFIKAPSIHQFYTCDNFKCGQTIKNISLFPIDQEKLVTGSFKRLQDAINMVPSQLDHYTRKCYRDGCDGTITVTKELGQHLFIEINIDTFNQLEGLKCLITDIPENIQVNKT</sequence>
<evidence type="ECO:0000313" key="1">
    <source>
        <dbReference type="EMBL" id="KAF0713954.1"/>
    </source>
</evidence>
<evidence type="ECO:0008006" key="3">
    <source>
        <dbReference type="Google" id="ProtNLM"/>
    </source>
</evidence>